<keyword evidence="4" id="KW-1185">Reference proteome</keyword>
<organism evidence="3 4">
    <name type="scientific">Riccia sorocarpa</name>
    <dbReference type="NCBI Taxonomy" id="122646"/>
    <lineage>
        <taxon>Eukaryota</taxon>
        <taxon>Viridiplantae</taxon>
        <taxon>Streptophyta</taxon>
        <taxon>Embryophyta</taxon>
        <taxon>Marchantiophyta</taxon>
        <taxon>Marchantiopsida</taxon>
        <taxon>Marchantiidae</taxon>
        <taxon>Marchantiales</taxon>
        <taxon>Ricciaceae</taxon>
        <taxon>Riccia</taxon>
    </lineage>
</organism>
<accession>A0ABD3IEJ7</accession>
<dbReference type="Proteomes" id="UP001633002">
    <property type="component" value="Unassembled WGS sequence"/>
</dbReference>
<comment type="caution">
    <text evidence="3">The sequence shown here is derived from an EMBL/GenBank/DDBJ whole genome shotgun (WGS) entry which is preliminary data.</text>
</comment>
<feature type="region of interest" description="Disordered" evidence="1">
    <location>
        <begin position="38"/>
        <end position="103"/>
    </location>
</feature>
<name>A0ABD3IEJ7_9MARC</name>
<evidence type="ECO:0000259" key="2">
    <source>
        <dbReference type="Pfam" id="PF21859"/>
    </source>
</evidence>
<feature type="compositionally biased region" description="Polar residues" evidence="1">
    <location>
        <begin position="38"/>
        <end position="47"/>
    </location>
</feature>
<gene>
    <name evidence="3" type="ORF">R1sor_020130</name>
</gene>
<evidence type="ECO:0000313" key="4">
    <source>
        <dbReference type="Proteomes" id="UP001633002"/>
    </source>
</evidence>
<evidence type="ECO:0000313" key="3">
    <source>
        <dbReference type="EMBL" id="KAL3702108.1"/>
    </source>
</evidence>
<protein>
    <recommendedName>
        <fullName evidence="2">Replitron HUH endonuclease domain-containing protein</fullName>
    </recommendedName>
</protein>
<evidence type="ECO:0000256" key="1">
    <source>
        <dbReference type="SAM" id="MobiDB-lite"/>
    </source>
</evidence>
<dbReference type="InterPro" id="IPR054424">
    <property type="entry name" value="Replitron_HUH"/>
</dbReference>
<reference evidence="3 4" key="1">
    <citation type="submission" date="2024-09" db="EMBL/GenBank/DDBJ databases">
        <title>Chromosome-scale assembly of Riccia sorocarpa.</title>
        <authorList>
            <person name="Paukszto L."/>
        </authorList>
    </citation>
    <scope>NUCLEOTIDE SEQUENCE [LARGE SCALE GENOMIC DNA]</scope>
    <source>
        <strain evidence="3">LP-2024</strain>
        <tissue evidence="3">Aerial parts of the thallus</tissue>
    </source>
</reference>
<feature type="domain" description="Replitron HUH endonuclease" evidence="2">
    <location>
        <begin position="134"/>
        <end position="255"/>
    </location>
</feature>
<dbReference type="EMBL" id="JBJQOH010000001">
    <property type="protein sequence ID" value="KAL3702108.1"/>
    <property type="molecule type" value="Genomic_DNA"/>
</dbReference>
<proteinExistence type="predicted"/>
<sequence length="437" mass="48339">MSTVQMQFEGARMQNPAYAQLQKPPIPTFNVQQEVPSNMEQVPSSVQAVPVKRRSGRPPGTRNKVKVIQPEPPTVLGTSDVHSLPKRPPCRPPGSGKKTVDNSLQPMTVAPSKTTVPTKRKRTTTLKRMELSITICITGSDLSPQLFPLVDDFLQRECEASLFAVERGGSLLNLHLHGVIAIICTSALDVKKRITAAIHWDENRPLGAGVCVKKLTNKGIHTFVGMVGYCLKDRKEFHFRVTMKNISDAVQREGMMLFTFFGAADLKNRVELNPSNIMQRALQYNKYVSHHPLGTSFRGCIRGMLVGGHYTPSTTWLINKGMDKSCMAALWKCYVQPGTITLADVDQIFFWMPRLQPSRYIEGVDHGLQFLKTSVLNDMVDSDHIPADTEQISGNPAAHDLPDWASFISLIPGVGDAQCDSSDRPLERIGSNCLCCG</sequence>
<dbReference type="AlphaFoldDB" id="A0ABD3IEJ7"/>
<dbReference type="Pfam" id="PF21859">
    <property type="entry name" value="Replitron_HUH"/>
    <property type="match status" value="1"/>
</dbReference>